<dbReference type="Gene3D" id="3.10.180.10">
    <property type="entry name" value="2,3-Dihydroxybiphenyl 1,2-Dioxygenase, domain 1"/>
    <property type="match status" value="1"/>
</dbReference>
<reference evidence="2" key="1">
    <citation type="submission" date="2023-07" db="EMBL/GenBank/DDBJ databases">
        <title>Genome content predicts the carbon catabolic preferences of heterotrophic bacteria.</title>
        <authorList>
            <person name="Gralka M."/>
        </authorList>
    </citation>
    <scope>NUCLEOTIDE SEQUENCE</scope>
    <source>
        <strain evidence="2">F2M12</strain>
    </source>
</reference>
<dbReference type="EMBL" id="JAUOQI010000002">
    <property type="protein sequence ID" value="MDO6576621.1"/>
    <property type="molecule type" value="Genomic_DNA"/>
</dbReference>
<dbReference type="InterPro" id="IPR037523">
    <property type="entry name" value="VOC_core"/>
</dbReference>
<evidence type="ECO:0000313" key="3">
    <source>
        <dbReference type="Proteomes" id="UP001170717"/>
    </source>
</evidence>
<feature type="domain" description="VOC" evidence="1">
    <location>
        <begin position="1"/>
        <end position="122"/>
    </location>
</feature>
<dbReference type="InterPro" id="IPR029068">
    <property type="entry name" value="Glyas_Bleomycin-R_OHBP_Dase"/>
</dbReference>
<evidence type="ECO:0000259" key="1">
    <source>
        <dbReference type="PROSITE" id="PS51819"/>
    </source>
</evidence>
<dbReference type="SUPFAM" id="SSF54593">
    <property type="entry name" value="Glyoxalase/Bleomycin resistance protein/Dihydroxybiphenyl dioxygenase"/>
    <property type="match status" value="1"/>
</dbReference>
<organism evidence="2 3">
    <name type="scientific">Alteromonas stellipolaris</name>
    <dbReference type="NCBI Taxonomy" id="233316"/>
    <lineage>
        <taxon>Bacteria</taxon>
        <taxon>Pseudomonadati</taxon>
        <taxon>Pseudomonadota</taxon>
        <taxon>Gammaproteobacteria</taxon>
        <taxon>Alteromonadales</taxon>
        <taxon>Alteromonadaceae</taxon>
        <taxon>Alteromonas/Salinimonas group</taxon>
        <taxon>Alteromonas</taxon>
    </lineage>
</organism>
<gene>
    <name evidence="2" type="ORF">Q4527_04425</name>
</gene>
<dbReference type="PANTHER" id="PTHR35006">
    <property type="entry name" value="GLYOXALASE FAMILY PROTEIN (AFU_ORTHOLOGUE AFUA_5G14830)"/>
    <property type="match status" value="1"/>
</dbReference>
<dbReference type="CDD" id="cd07262">
    <property type="entry name" value="VOC_like"/>
    <property type="match status" value="1"/>
</dbReference>
<evidence type="ECO:0000313" key="2">
    <source>
        <dbReference type="EMBL" id="MDO6576621.1"/>
    </source>
</evidence>
<name>A0AAW7YWP7_9ALTE</name>
<dbReference type="PANTHER" id="PTHR35006:SF1">
    <property type="entry name" value="BLL2941 PROTEIN"/>
    <property type="match status" value="1"/>
</dbReference>
<protein>
    <submittedName>
        <fullName evidence="2">VOC family protein</fullName>
    </submittedName>
</protein>
<proteinExistence type="predicted"/>
<comment type="caution">
    <text evidence="2">The sequence shown here is derived from an EMBL/GenBank/DDBJ whole genome shotgun (WGS) entry which is preliminary data.</text>
</comment>
<dbReference type="InterPro" id="IPR004360">
    <property type="entry name" value="Glyas_Fos-R_dOase_dom"/>
</dbReference>
<dbReference type="RefSeq" id="WP_063456578.1">
    <property type="nucleotide sequence ID" value="NZ_CP015345.1"/>
</dbReference>
<accession>A0AAW7YWP7</accession>
<dbReference type="Proteomes" id="UP001170717">
    <property type="component" value="Unassembled WGS sequence"/>
</dbReference>
<dbReference type="PROSITE" id="PS51819">
    <property type="entry name" value="VOC"/>
    <property type="match status" value="1"/>
</dbReference>
<dbReference type="Pfam" id="PF00903">
    <property type="entry name" value="Glyoxalase"/>
    <property type="match status" value="1"/>
</dbReference>
<sequence>MISHITLGTNDLSKAIAFYDQILGLIGAEQIAKTEDVVFYAFPGSDTKLSITKPHNKETATYGNGTMLALKVNSNELVKKVYQLAMRLGSTCEGKPGPRNDNAYFACYIRDLDNNKIAIFHRDNSASA</sequence>
<dbReference type="AlphaFoldDB" id="A0AAW7YWP7"/>